<proteinExistence type="predicted"/>
<gene>
    <name evidence="2" type="ORF">NQG31_12415</name>
</gene>
<evidence type="ECO:0000313" key="3">
    <source>
        <dbReference type="Proteomes" id="UP001206821"/>
    </source>
</evidence>
<keyword evidence="1" id="KW-1133">Transmembrane helix</keyword>
<keyword evidence="1" id="KW-0812">Transmembrane</keyword>
<comment type="caution">
    <text evidence="2">The sequence shown here is derived from an EMBL/GenBank/DDBJ whole genome shotgun (WGS) entry which is preliminary data.</text>
</comment>
<dbReference type="RefSeq" id="WP_034814449.1">
    <property type="nucleotide sequence ID" value="NZ_JANIEK010000062.1"/>
</dbReference>
<keyword evidence="3" id="KW-1185">Reference proteome</keyword>
<dbReference type="EMBL" id="JANIEK010000062">
    <property type="protein sequence ID" value="MCT4796351.1"/>
    <property type="molecule type" value="Genomic_DNA"/>
</dbReference>
<name>A0ABT2L2R9_9BACL</name>
<feature type="transmembrane region" description="Helical" evidence="1">
    <location>
        <begin position="31"/>
        <end position="50"/>
    </location>
</feature>
<organism evidence="2 3">
    <name type="scientific">Exiguobacterium alkaliphilum</name>
    <dbReference type="NCBI Taxonomy" id="1428684"/>
    <lineage>
        <taxon>Bacteria</taxon>
        <taxon>Bacillati</taxon>
        <taxon>Bacillota</taxon>
        <taxon>Bacilli</taxon>
        <taxon>Bacillales</taxon>
        <taxon>Bacillales Family XII. Incertae Sedis</taxon>
        <taxon>Exiguobacterium</taxon>
    </lineage>
</organism>
<evidence type="ECO:0000313" key="2">
    <source>
        <dbReference type="EMBL" id="MCT4796351.1"/>
    </source>
</evidence>
<accession>A0ABT2L2R9</accession>
<dbReference type="Proteomes" id="UP001206821">
    <property type="component" value="Unassembled WGS sequence"/>
</dbReference>
<keyword evidence="1" id="KW-0472">Membrane</keyword>
<protein>
    <submittedName>
        <fullName evidence="2">Uncharacterized protein</fullName>
    </submittedName>
</protein>
<reference evidence="2 3" key="1">
    <citation type="submission" date="2022-07" db="EMBL/GenBank/DDBJ databases">
        <title>Genomic and pangenome structural analysis of the polyextremophile Exiguobacterium.</title>
        <authorList>
            <person name="Shen L."/>
        </authorList>
    </citation>
    <scope>NUCLEOTIDE SEQUENCE [LARGE SCALE GENOMIC DNA]</scope>
    <source>
        <strain evidence="2 3">12_1</strain>
    </source>
</reference>
<evidence type="ECO:0000256" key="1">
    <source>
        <dbReference type="SAM" id="Phobius"/>
    </source>
</evidence>
<sequence>MSRMFGFFIGFFLEFFKMAFGSAIILGIVGYFYFKALYVLVPLFVLVALIEGAKKGVEVSQVHAERHRIRQLRKEFKTEELYEFDKSWQSLQQNRKA</sequence>